<reference evidence="4 5" key="1">
    <citation type="submission" date="2013-02" db="EMBL/GenBank/DDBJ databases">
        <title>Draft Genome Sequence of Streptomyces aurantiacus, Which Produces Setomimycin.</title>
        <authorList>
            <person name="Gruening B.A."/>
            <person name="Praeg A."/>
            <person name="Erxleben A."/>
            <person name="Guenther S."/>
            <person name="Mueller M."/>
        </authorList>
    </citation>
    <scope>NUCLEOTIDE SEQUENCE [LARGE SCALE GENOMIC DNA]</scope>
    <source>
        <strain evidence="4 5">JA 4570</strain>
    </source>
</reference>
<evidence type="ECO:0000259" key="3">
    <source>
        <dbReference type="Pfam" id="PF03713"/>
    </source>
</evidence>
<keyword evidence="2" id="KW-0732">Signal</keyword>
<dbReference type="AlphaFoldDB" id="S3ZJ12"/>
<feature type="region of interest" description="Disordered" evidence="1">
    <location>
        <begin position="153"/>
        <end position="181"/>
    </location>
</feature>
<name>S3ZJ12_9ACTN</name>
<feature type="compositionally biased region" description="Low complexity" evidence="1">
    <location>
        <begin position="48"/>
        <end position="64"/>
    </location>
</feature>
<dbReference type="PATRIC" id="fig|1286094.4.peg.4235"/>
<dbReference type="InterPro" id="IPR012347">
    <property type="entry name" value="Ferritin-like"/>
</dbReference>
<evidence type="ECO:0000256" key="2">
    <source>
        <dbReference type="SAM" id="SignalP"/>
    </source>
</evidence>
<dbReference type="RefSeq" id="WP_016642413.1">
    <property type="nucleotide sequence ID" value="NZ_AOPZ01000217.1"/>
</dbReference>
<feature type="region of interest" description="Disordered" evidence="1">
    <location>
        <begin position="48"/>
        <end position="98"/>
    </location>
</feature>
<accession>S3ZJ12</accession>
<dbReference type="EMBL" id="AOPZ01000217">
    <property type="protein sequence ID" value="EPH42699.1"/>
    <property type="molecule type" value="Genomic_DNA"/>
</dbReference>
<dbReference type="PANTHER" id="PTHR36933">
    <property type="entry name" value="SLL0788 PROTEIN"/>
    <property type="match status" value="1"/>
</dbReference>
<comment type="caution">
    <text evidence="4">The sequence shown here is derived from an EMBL/GenBank/DDBJ whole genome shotgun (WGS) entry which is preliminary data.</text>
</comment>
<dbReference type="Proteomes" id="UP000014629">
    <property type="component" value="Unassembled WGS sequence"/>
</dbReference>
<feature type="compositionally biased region" description="Basic and acidic residues" evidence="1">
    <location>
        <begin position="167"/>
        <end position="176"/>
    </location>
</feature>
<evidence type="ECO:0000313" key="5">
    <source>
        <dbReference type="Proteomes" id="UP000014629"/>
    </source>
</evidence>
<dbReference type="Gene3D" id="1.20.1260.10">
    <property type="match status" value="1"/>
</dbReference>
<feature type="signal peptide" evidence="2">
    <location>
        <begin position="1"/>
        <end position="22"/>
    </location>
</feature>
<organism evidence="4 5">
    <name type="scientific">Streptomyces aurantiacus JA 4570</name>
    <dbReference type="NCBI Taxonomy" id="1286094"/>
    <lineage>
        <taxon>Bacteria</taxon>
        <taxon>Bacillati</taxon>
        <taxon>Actinomycetota</taxon>
        <taxon>Actinomycetes</taxon>
        <taxon>Kitasatosporales</taxon>
        <taxon>Streptomycetaceae</taxon>
        <taxon>Streptomyces</taxon>
        <taxon>Streptomyces aurantiacus group</taxon>
    </lineage>
</organism>
<gene>
    <name evidence="4" type="ORF">STRAU_4286</name>
</gene>
<dbReference type="Pfam" id="PF03713">
    <property type="entry name" value="DUF305"/>
    <property type="match status" value="1"/>
</dbReference>
<protein>
    <recommendedName>
        <fullName evidence="3">DUF305 domain-containing protein</fullName>
    </recommendedName>
</protein>
<evidence type="ECO:0000313" key="4">
    <source>
        <dbReference type="EMBL" id="EPH42699.1"/>
    </source>
</evidence>
<proteinExistence type="predicted"/>
<keyword evidence="5" id="KW-1185">Reference proteome</keyword>
<evidence type="ECO:0000256" key="1">
    <source>
        <dbReference type="SAM" id="MobiDB-lite"/>
    </source>
</evidence>
<dbReference type="PANTHER" id="PTHR36933:SF1">
    <property type="entry name" value="SLL0788 PROTEIN"/>
    <property type="match status" value="1"/>
</dbReference>
<sequence length="251" mass="26125">MPHRRTSAARTSVAPAASAASAASVRRACAVTGLLTAAVLVLGACDSGSSSGSDNGAKSPSSSGPSVIAPGKPGETAATLSAEDAAKKRTDDDSPNSADFEYVEKMIPHHSQALEMTELAPKRAKSTKVKRLAERITAAQKPEIGAMERWQKAHAKKGKPGAKPSKPGHDGHDDHAGMPGMATPAQLKQLRAAKGEAFDQLFLKLMITHHTGAVTMATDALSQGNNLLVEEMANDVVAQQTSEINRMRGMG</sequence>
<dbReference type="InterPro" id="IPR005183">
    <property type="entry name" value="DUF305_CopM-like"/>
</dbReference>
<feature type="domain" description="DUF305" evidence="3">
    <location>
        <begin position="99"/>
        <end position="250"/>
    </location>
</feature>
<feature type="chain" id="PRO_5004514621" description="DUF305 domain-containing protein" evidence="2">
    <location>
        <begin position="23"/>
        <end position="251"/>
    </location>
</feature>